<gene>
    <name evidence="2" type="ORF">Y981_09975</name>
</gene>
<dbReference type="KEGG" id="lfp:Y981_09975"/>
<evidence type="ECO:0000313" key="2">
    <source>
        <dbReference type="EMBL" id="AIA30951.1"/>
    </source>
</evidence>
<reference evidence="3" key="1">
    <citation type="submission" date="2014-02" db="EMBL/GenBank/DDBJ databases">
        <title>Complete genome sequence and comparative genomic analysis of the nitrogen-fixing bacterium Leptospirillum ferriphilum YSK.</title>
        <authorList>
            <person name="Guo X."/>
            <person name="Yin H."/>
            <person name="Liang Y."/>
            <person name="Hu Q."/>
            <person name="Ma L."/>
            <person name="Xiao Y."/>
            <person name="Zhang X."/>
            <person name="Qiu G."/>
            <person name="Liu X."/>
        </authorList>
    </citation>
    <scope>NUCLEOTIDE SEQUENCE [LARGE SCALE GENOMIC DNA]</scope>
    <source>
        <strain evidence="3">YSK</strain>
    </source>
</reference>
<keyword evidence="1" id="KW-1133">Transmembrane helix</keyword>
<feature type="transmembrane region" description="Helical" evidence="1">
    <location>
        <begin position="7"/>
        <end position="31"/>
    </location>
</feature>
<reference evidence="2 3" key="2">
    <citation type="journal article" date="2015" name="Biomed. Res. Int.">
        <title>Effects of Arsenite Resistance on the Growth and Functional Gene Expression of Leptospirillum ferriphilum and Acidithiobacillus thiooxidans in Pure Culture and Coculture.</title>
        <authorList>
            <person name="Jiang H."/>
            <person name="Liang Y."/>
            <person name="Yin H."/>
            <person name="Xiao Y."/>
            <person name="Guo X."/>
            <person name="Xu Y."/>
            <person name="Hu Q."/>
            <person name="Liu H."/>
            <person name="Liu X."/>
        </authorList>
    </citation>
    <scope>NUCLEOTIDE SEQUENCE [LARGE SCALE GENOMIC DNA]</scope>
    <source>
        <strain evidence="2 3">YSK</strain>
    </source>
</reference>
<keyword evidence="1" id="KW-0472">Membrane</keyword>
<name>A0A059Y078_9BACT</name>
<evidence type="ECO:0000313" key="3">
    <source>
        <dbReference type="Proteomes" id="UP000027059"/>
    </source>
</evidence>
<sequence>MKLPEGIVAYLWTATGLVSLVVIVIGIYWAYKNGQFDENIKYVVFQEEDDERRHHIEEMKEQESRDRK</sequence>
<dbReference type="EMBL" id="CP007243">
    <property type="protein sequence ID" value="AIA30951.1"/>
    <property type="molecule type" value="Genomic_DNA"/>
</dbReference>
<protein>
    <recommendedName>
        <fullName evidence="4">Cytochrome oxidase maturation protein Cbb3</fullName>
    </recommendedName>
</protein>
<evidence type="ECO:0008006" key="4">
    <source>
        <dbReference type="Google" id="ProtNLM"/>
    </source>
</evidence>
<organism evidence="2 3">
    <name type="scientific">Leptospirillum ferriphilum YSK</name>
    <dbReference type="NCBI Taxonomy" id="1441628"/>
    <lineage>
        <taxon>Bacteria</taxon>
        <taxon>Pseudomonadati</taxon>
        <taxon>Nitrospirota</taxon>
        <taxon>Nitrospiria</taxon>
        <taxon>Nitrospirales</taxon>
        <taxon>Nitrospiraceae</taxon>
        <taxon>Leptospirillum</taxon>
    </lineage>
</organism>
<keyword evidence="3" id="KW-1185">Reference proteome</keyword>
<accession>A0A059Y078</accession>
<keyword evidence="1" id="KW-0812">Transmembrane</keyword>
<proteinExistence type="predicted"/>
<dbReference type="Proteomes" id="UP000027059">
    <property type="component" value="Chromosome"/>
</dbReference>
<dbReference type="AlphaFoldDB" id="A0A059Y078"/>
<dbReference type="HOGENOM" id="CLU_203185_0_0_0"/>
<dbReference type="RefSeq" id="WP_023525036.1">
    <property type="nucleotide sequence ID" value="NZ_CP007243.1"/>
</dbReference>
<evidence type="ECO:0000256" key="1">
    <source>
        <dbReference type="SAM" id="Phobius"/>
    </source>
</evidence>